<evidence type="ECO:0000313" key="4">
    <source>
        <dbReference type="Proteomes" id="UP000245370"/>
    </source>
</evidence>
<feature type="domain" description="Secretion system C-terminal sorting" evidence="2">
    <location>
        <begin position="284"/>
        <end position="354"/>
    </location>
</feature>
<proteinExistence type="predicted"/>
<dbReference type="Proteomes" id="UP000245370">
    <property type="component" value="Unassembled WGS sequence"/>
</dbReference>
<keyword evidence="1" id="KW-0732">Signal</keyword>
<evidence type="ECO:0000256" key="1">
    <source>
        <dbReference type="ARBA" id="ARBA00022729"/>
    </source>
</evidence>
<dbReference type="AlphaFoldDB" id="A0A2U2X556"/>
<dbReference type="NCBIfam" id="TIGR04183">
    <property type="entry name" value="Por_Secre_tail"/>
    <property type="match status" value="1"/>
</dbReference>
<accession>A0A2U2X556</accession>
<keyword evidence="4" id="KW-1185">Reference proteome</keyword>
<comment type="caution">
    <text evidence="3">The sequence shown here is derived from an EMBL/GenBank/DDBJ whole genome shotgun (WGS) entry which is preliminary data.</text>
</comment>
<reference evidence="3 4" key="1">
    <citation type="submission" date="2018-05" db="EMBL/GenBank/DDBJ databases">
        <title>Brumimicrobium oceani sp. nov., isolated from coastal sediment.</title>
        <authorList>
            <person name="Kou Y."/>
        </authorList>
    </citation>
    <scope>NUCLEOTIDE SEQUENCE [LARGE SCALE GENOMIC DNA]</scope>
    <source>
        <strain evidence="3 4">C305</strain>
    </source>
</reference>
<dbReference type="Pfam" id="PF18962">
    <property type="entry name" value="Por_Secre_tail"/>
    <property type="match status" value="1"/>
</dbReference>
<reference evidence="3 4" key="2">
    <citation type="submission" date="2018-05" db="EMBL/GenBank/DDBJ databases">
        <authorList>
            <person name="Lanie J.A."/>
            <person name="Ng W.-L."/>
            <person name="Kazmierczak K.M."/>
            <person name="Andrzejewski T.M."/>
            <person name="Davidsen T.M."/>
            <person name="Wayne K.J."/>
            <person name="Tettelin H."/>
            <person name="Glass J.I."/>
            <person name="Rusch D."/>
            <person name="Podicherti R."/>
            <person name="Tsui H.-C.T."/>
            <person name="Winkler M.E."/>
        </authorList>
    </citation>
    <scope>NUCLEOTIDE SEQUENCE [LARGE SCALE GENOMIC DNA]</scope>
    <source>
        <strain evidence="3 4">C305</strain>
    </source>
</reference>
<dbReference type="OrthoDB" id="9792152at2"/>
<evidence type="ECO:0000259" key="2">
    <source>
        <dbReference type="Pfam" id="PF18962"/>
    </source>
</evidence>
<gene>
    <name evidence="3" type="ORF">DIT68_13595</name>
</gene>
<dbReference type="EMBL" id="QFRJ01000013">
    <property type="protein sequence ID" value="PWH82925.1"/>
    <property type="molecule type" value="Genomic_DNA"/>
</dbReference>
<dbReference type="RefSeq" id="WP_109360366.1">
    <property type="nucleotide sequence ID" value="NZ_QFRJ01000013.1"/>
</dbReference>
<organism evidence="3 4">
    <name type="scientific">Brumimicrobium oceani</name>
    <dbReference type="NCBI Taxonomy" id="2100725"/>
    <lineage>
        <taxon>Bacteria</taxon>
        <taxon>Pseudomonadati</taxon>
        <taxon>Bacteroidota</taxon>
        <taxon>Flavobacteriia</taxon>
        <taxon>Flavobacteriales</taxon>
        <taxon>Crocinitomicaceae</taxon>
        <taxon>Brumimicrobium</taxon>
    </lineage>
</organism>
<evidence type="ECO:0000313" key="3">
    <source>
        <dbReference type="EMBL" id="PWH82925.1"/>
    </source>
</evidence>
<protein>
    <recommendedName>
        <fullName evidence="2">Secretion system C-terminal sorting domain-containing protein</fullName>
    </recommendedName>
</protein>
<name>A0A2U2X556_9FLAO</name>
<dbReference type="InterPro" id="IPR026444">
    <property type="entry name" value="Secre_tail"/>
</dbReference>
<sequence length="358" mass="39318">MAITARYSFIALLFTLLKFHGNSQFLGGKFDGSSNALLATNNCNSISVSPFSGGINGGFAKAHFGNVCNAIAVSPFSGGVADGYAGSRFGDTCYSISVNPFSGGIADGFSNIRYGDSCNAITITPFAGGLADGFSSFQTTNEICYSISVSPFSGGNADGFAQFSHIVVDPETCTPLIPLPINLLYFDAIKEIDRVRTKWVTLSERDNDYFTVEKSTDGYNWKSLGKINGAGNSTYEIEYTLYDLEPEIGFQYYRLKQTDFNGDYEYSTIKSVLFEEENTYSITVFPNPTHGNINMSVSGKALKNSTITIFSSLGKTVYHFENFSGNNKTFDLSRFERGIYFLRVIDNNESKVFRIIKQ</sequence>